<sequence length="201" mass="21560">MVVAEFAPVPKRIWRRQPFRHNPLMRGSDRFESVIRGLAVVVMLIAVPMAGAFGTSAYTSEAARIASDNAAKSAVTATVTADPVQVSTADTSGTSADTYQAPVRWDENGRSGVAIVEVPRTAARDGQIQLWLGHDGQTTSAPEASSSAAVHGISFAFMSLAGIWACALVFVWSTGRVLNVCRSSAWAREWRQISRPLGQDK</sequence>
<dbReference type="Proteomes" id="UP000254869">
    <property type="component" value="Unassembled WGS sequence"/>
</dbReference>
<evidence type="ECO:0008006" key="4">
    <source>
        <dbReference type="Google" id="ProtNLM"/>
    </source>
</evidence>
<feature type="transmembrane region" description="Helical" evidence="1">
    <location>
        <begin position="34"/>
        <end position="54"/>
    </location>
</feature>
<dbReference type="STRING" id="1210086.GCA_001613105_04582"/>
<dbReference type="InterPro" id="IPR039708">
    <property type="entry name" value="MT1774/Rv1733c-like"/>
</dbReference>
<reference evidence="2 3" key="1">
    <citation type="submission" date="2018-07" db="EMBL/GenBank/DDBJ databases">
        <title>Genomic Encyclopedia of Type Strains, Phase IV (KMG-IV): sequencing the most valuable type-strain genomes for metagenomic binning, comparative biology and taxonomic classification.</title>
        <authorList>
            <person name="Goeker M."/>
        </authorList>
    </citation>
    <scope>NUCLEOTIDE SEQUENCE [LARGE SCALE GENOMIC DNA]</scope>
    <source>
        <strain evidence="2 3">DSM 44290</strain>
    </source>
</reference>
<keyword evidence="1" id="KW-0812">Transmembrane</keyword>
<dbReference type="AlphaFoldDB" id="A0A370HPN9"/>
<keyword evidence="1" id="KW-0472">Membrane</keyword>
<keyword evidence="1" id="KW-1133">Transmembrane helix</keyword>
<protein>
    <recommendedName>
        <fullName evidence="4">Transmembrane protein</fullName>
    </recommendedName>
</protein>
<dbReference type="PANTHER" id="PTHR42305:SF1">
    <property type="entry name" value="MEMBRANE PROTEIN RV1733C-RELATED"/>
    <property type="match status" value="1"/>
</dbReference>
<accession>A0A370HPN9</accession>
<keyword evidence="3" id="KW-1185">Reference proteome</keyword>
<comment type="caution">
    <text evidence="2">The sequence shown here is derived from an EMBL/GenBank/DDBJ whole genome shotgun (WGS) entry which is preliminary data.</text>
</comment>
<feature type="transmembrane region" description="Helical" evidence="1">
    <location>
        <begin position="148"/>
        <end position="172"/>
    </location>
</feature>
<proteinExistence type="predicted"/>
<evidence type="ECO:0000313" key="2">
    <source>
        <dbReference type="EMBL" id="RDI60468.1"/>
    </source>
</evidence>
<organism evidence="2 3">
    <name type="scientific">Nocardia pseudobrasiliensis</name>
    <dbReference type="NCBI Taxonomy" id="45979"/>
    <lineage>
        <taxon>Bacteria</taxon>
        <taxon>Bacillati</taxon>
        <taxon>Actinomycetota</taxon>
        <taxon>Actinomycetes</taxon>
        <taxon>Mycobacteriales</taxon>
        <taxon>Nocardiaceae</taxon>
        <taxon>Nocardia</taxon>
    </lineage>
</organism>
<dbReference type="EMBL" id="QQBC01000015">
    <property type="protein sequence ID" value="RDI60468.1"/>
    <property type="molecule type" value="Genomic_DNA"/>
</dbReference>
<dbReference type="PANTHER" id="PTHR42305">
    <property type="entry name" value="MEMBRANE PROTEIN RV1733C-RELATED"/>
    <property type="match status" value="1"/>
</dbReference>
<evidence type="ECO:0000313" key="3">
    <source>
        <dbReference type="Proteomes" id="UP000254869"/>
    </source>
</evidence>
<name>A0A370HPN9_9NOCA</name>
<gene>
    <name evidence="2" type="ORF">DFR76_11598</name>
</gene>
<evidence type="ECO:0000256" key="1">
    <source>
        <dbReference type="SAM" id="Phobius"/>
    </source>
</evidence>